<evidence type="ECO:0000256" key="4">
    <source>
        <dbReference type="ARBA" id="ARBA00022989"/>
    </source>
</evidence>
<reference evidence="8 9" key="1">
    <citation type="submission" date="2019-09" db="EMBL/GenBank/DDBJ databases">
        <title>Draft genome of the ectomycorrhizal ascomycete Sphaerosporella brunnea.</title>
        <authorList>
            <consortium name="DOE Joint Genome Institute"/>
            <person name="Benucci G.M."/>
            <person name="Marozzi G."/>
            <person name="Antonielli L."/>
            <person name="Sanchez S."/>
            <person name="Marco P."/>
            <person name="Wang X."/>
            <person name="Falini L.B."/>
            <person name="Barry K."/>
            <person name="Haridas S."/>
            <person name="Lipzen A."/>
            <person name="Labutti K."/>
            <person name="Grigoriev I.V."/>
            <person name="Murat C."/>
            <person name="Martin F."/>
            <person name="Albertini E."/>
            <person name="Donnini D."/>
            <person name="Bonito G."/>
        </authorList>
    </citation>
    <scope>NUCLEOTIDE SEQUENCE [LARGE SCALE GENOMIC DNA]</scope>
    <source>
        <strain evidence="8 9">Sb_GMNB300</strain>
    </source>
</reference>
<keyword evidence="9" id="KW-1185">Reference proteome</keyword>
<evidence type="ECO:0000256" key="1">
    <source>
        <dbReference type="ARBA" id="ARBA00004141"/>
    </source>
</evidence>
<feature type="compositionally biased region" description="Basic and acidic residues" evidence="6">
    <location>
        <begin position="654"/>
        <end position="672"/>
    </location>
</feature>
<comment type="similarity">
    <text evidence="2">Belongs to the TMCO4 family.</text>
</comment>
<evidence type="ECO:0000256" key="3">
    <source>
        <dbReference type="ARBA" id="ARBA00022692"/>
    </source>
</evidence>
<name>A0A5J5FCA1_9PEZI</name>
<accession>A0A5J5FCA1</accession>
<sequence>MSATNEKDIDGDIISKLSVVQRQEFMLLIASCIKKQRLALTRWTRPSESSTRTPLELAAIKSFESWRVSVLSRLSEVLQAPAPNYQATATAAPTGIPEPRSFLHRNYTPVATPLAEFEQPELLLQSLLLVLLGLKSYDARSRVLLLRVASSLNLSEQTLNALEASTSKTLLAAATKMSADAESASRAEAAKKANRWKIGIASVAGAALIGVTGGLAAPIVAAGLGSVMGGLGLGAVAGLLGGVAGSSVLAGALFGAYGGRMGGQMMERYAKEVEDFSFIPVAEGEQRLRVAVGVTGWVVDGEEEVLQPWMSLGGGTEAYALRWEVDALTELGTALDGVLKSYAMSWVKIEIIKHTVFATLYSMLWPLALLKAARVVDNPFSVAMHRSEKAGLVLADAIINKAQGERPITLVGYSLGARVIYSCLTSLAERGQFGLVENVVLMGAPIPADADTWRKMRAVVAGRVVNVFSGQDYVLAFLYRTSKIQFGVAGLQKVEVPGVQSVDAGELVAGHLMYRHAVARILRDVLQGDVDIAVVEREEAALKRLEESEKLEKEKVEKEQEEKKMEQDAKKMDEENQQRLQRLELKDKNEQKPELKEHPDAHPDAHPNPEIVPEELIEEMKQAEPMEWKMELGEVETAVKIEQAGQTEQGPAQVEKKQWEHSPLPEEVGRDMDEVLSRVERKLAMMRETREGPRS</sequence>
<dbReference type="Gene3D" id="3.40.50.1820">
    <property type="entry name" value="alpha/beta hydrolase"/>
    <property type="match status" value="1"/>
</dbReference>
<dbReference type="EMBL" id="VXIS01000001">
    <property type="protein sequence ID" value="KAA8915006.1"/>
    <property type="molecule type" value="Genomic_DNA"/>
</dbReference>
<evidence type="ECO:0000256" key="6">
    <source>
        <dbReference type="SAM" id="MobiDB-lite"/>
    </source>
</evidence>
<dbReference type="OrthoDB" id="277931at2759"/>
<proteinExistence type="inferred from homology"/>
<keyword evidence="5 7" id="KW-0472">Membrane</keyword>
<dbReference type="GO" id="GO:0016020">
    <property type="term" value="C:membrane"/>
    <property type="evidence" value="ECO:0007669"/>
    <property type="project" value="UniProtKB-SubCell"/>
</dbReference>
<evidence type="ECO:0000256" key="5">
    <source>
        <dbReference type="ARBA" id="ARBA00023136"/>
    </source>
</evidence>
<dbReference type="Proteomes" id="UP000326924">
    <property type="component" value="Unassembled WGS sequence"/>
</dbReference>
<comment type="subcellular location">
    <subcellularLocation>
        <location evidence="1">Membrane</location>
        <topology evidence="1">Multi-pass membrane protein</topology>
    </subcellularLocation>
</comment>
<dbReference type="InterPro" id="IPR029058">
    <property type="entry name" value="AB_hydrolase_fold"/>
</dbReference>
<comment type="caution">
    <text evidence="8">The sequence shown here is derived from an EMBL/GenBank/DDBJ whole genome shotgun (WGS) entry which is preliminary data.</text>
</comment>
<evidence type="ECO:0000256" key="7">
    <source>
        <dbReference type="SAM" id="Phobius"/>
    </source>
</evidence>
<dbReference type="InParanoid" id="A0A5J5FCA1"/>
<feature type="region of interest" description="Disordered" evidence="6">
    <location>
        <begin position="644"/>
        <end position="672"/>
    </location>
</feature>
<dbReference type="Pfam" id="PF05277">
    <property type="entry name" value="DUF726"/>
    <property type="match status" value="1"/>
</dbReference>
<feature type="compositionally biased region" description="Basic and acidic residues" evidence="6">
    <location>
        <begin position="551"/>
        <end position="607"/>
    </location>
</feature>
<feature type="transmembrane region" description="Helical" evidence="7">
    <location>
        <begin position="198"/>
        <end position="221"/>
    </location>
</feature>
<dbReference type="PANTHER" id="PTHR17920:SF22">
    <property type="entry name" value="DUF726 DOMAIN PROTEIN (AFU_ORTHOLOGUE AFUA_2G12860)"/>
    <property type="match status" value="1"/>
</dbReference>
<evidence type="ECO:0008006" key="10">
    <source>
        <dbReference type="Google" id="ProtNLM"/>
    </source>
</evidence>
<dbReference type="InterPro" id="IPR007941">
    <property type="entry name" value="DUF726"/>
</dbReference>
<keyword evidence="4 7" id="KW-1133">Transmembrane helix</keyword>
<dbReference type="PANTHER" id="PTHR17920">
    <property type="entry name" value="TRANSMEMBRANE AND COILED-COIL DOMAIN-CONTAINING PROTEIN 4 TMCO4"/>
    <property type="match status" value="1"/>
</dbReference>
<keyword evidence="3 7" id="KW-0812">Transmembrane</keyword>
<evidence type="ECO:0000256" key="2">
    <source>
        <dbReference type="ARBA" id="ARBA00009824"/>
    </source>
</evidence>
<dbReference type="AlphaFoldDB" id="A0A5J5FCA1"/>
<dbReference type="SUPFAM" id="SSF53474">
    <property type="entry name" value="alpha/beta-Hydrolases"/>
    <property type="match status" value="1"/>
</dbReference>
<feature type="transmembrane region" description="Helical" evidence="7">
    <location>
        <begin position="233"/>
        <end position="258"/>
    </location>
</feature>
<organism evidence="8 9">
    <name type="scientific">Sphaerosporella brunnea</name>
    <dbReference type="NCBI Taxonomy" id="1250544"/>
    <lineage>
        <taxon>Eukaryota</taxon>
        <taxon>Fungi</taxon>
        <taxon>Dikarya</taxon>
        <taxon>Ascomycota</taxon>
        <taxon>Pezizomycotina</taxon>
        <taxon>Pezizomycetes</taxon>
        <taxon>Pezizales</taxon>
        <taxon>Pyronemataceae</taxon>
        <taxon>Sphaerosporella</taxon>
    </lineage>
</organism>
<feature type="region of interest" description="Disordered" evidence="6">
    <location>
        <begin position="551"/>
        <end position="613"/>
    </location>
</feature>
<evidence type="ECO:0000313" key="8">
    <source>
        <dbReference type="EMBL" id="KAA8915006.1"/>
    </source>
</evidence>
<evidence type="ECO:0000313" key="9">
    <source>
        <dbReference type="Proteomes" id="UP000326924"/>
    </source>
</evidence>
<protein>
    <recommendedName>
        <fullName evidence="10">DUF726-domain-containing protein</fullName>
    </recommendedName>
</protein>
<gene>
    <name evidence="8" type="ORF">FN846DRAFT_924394</name>
</gene>